<evidence type="ECO:0000313" key="9">
    <source>
        <dbReference type="EMBL" id="KGM34710.1"/>
    </source>
</evidence>
<comment type="subcellular location">
    <subcellularLocation>
        <location evidence="1">Cell membrane</location>
        <topology evidence="1">Multi-pass membrane protein</topology>
    </subcellularLocation>
</comment>
<keyword evidence="6 8" id="KW-1133">Transmembrane helix</keyword>
<accession>A0A0A0D9I0</accession>
<evidence type="ECO:0000256" key="5">
    <source>
        <dbReference type="ARBA" id="ARBA00022692"/>
    </source>
</evidence>
<reference evidence="9 10" key="1">
    <citation type="submission" date="2014-01" db="EMBL/GenBank/DDBJ databases">
        <title>Genome sequence determination for a cystic fibrosis isolate, Inquilinus limosus.</title>
        <authorList>
            <person name="Pino M."/>
            <person name="Di Conza J."/>
            <person name="Gutkind G."/>
        </authorList>
    </citation>
    <scope>NUCLEOTIDE SEQUENCE [LARGE SCALE GENOMIC DNA]</scope>
    <source>
        <strain evidence="9 10">MP06</strain>
    </source>
</reference>
<dbReference type="EMBL" id="JANX01000074">
    <property type="protein sequence ID" value="KGM34710.1"/>
    <property type="molecule type" value="Genomic_DNA"/>
</dbReference>
<evidence type="ECO:0000256" key="4">
    <source>
        <dbReference type="ARBA" id="ARBA00022519"/>
    </source>
</evidence>
<keyword evidence="5 8" id="KW-0812">Transmembrane</keyword>
<organism evidence="9 10">
    <name type="scientific">Inquilinus limosus MP06</name>
    <dbReference type="NCBI Taxonomy" id="1398085"/>
    <lineage>
        <taxon>Bacteria</taxon>
        <taxon>Pseudomonadati</taxon>
        <taxon>Pseudomonadota</taxon>
        <taxon>Alphaproteobacteria</taxon>
        <taxon>Rhodospirillales</taxon>
        <taxon>Rhodospirillaceae</taxon>
        <taxon>Inquilinus</taxon>
    </lineage>
</organism>
<comment type="caution">
    <text evidence="9">The sequence shown here is derived from an EMBL/GenBank/DDBJ whole genome shotgun (WGS) entry which is preliminary data.</text>
</comment>
<feature type="transmembrane region" description="Helical" evidence="8">
    <location>
        <begin position="181"/>
        <end position="211"/>
    </location>
</feature>
<dbReference type="PANTHER" id="PTHR32196">
    <property type="entry name" value="ABC TRANSPORTER PERMEASE PROTEIN YPHD-RELATED-RELATED"/>
    <property type="match status" value="1"/>
</dbReference>
<dbReference type="GO" id="GO:0022857">
    <property type="term" value="F:transmembrane transporter activity"/>
    <property type="evidence" value="ECO:0007669"/>
    <property type="project" value="InterPro"/>
</dbReference>
<evidence type="ECO:0000256" key="8">
    <source>
        <dbReference type="SAM" id="Phobius"/>
    </source>
</evidence>
<dbReference type="AlphaFoldDB" id="A0A0A0D9I0"/>
<feature type="transmembrane region" description="Helical" evidence="8">
    <location>
        <begin position="142"/>
        <end position="161"/>
    </location>
</feature>
<feature type="transmembrane region" description="Helical" evidence="8">
    <location>
        <begin position="117"/>
        <end position="135"/>
    </location>
</feature>
<name>A0A0A0D9I0_9PROT</name>
<keyword evidence="4" id="KW-0997">Cell inner membrane</keyword>
<proteinExistence type="predicted"/>
<dbReference type="InterPro" id="IPR001851">
    <property type="entry name" value="ABC_transp_permease"/>
</dbReference>
<dbReference type="Pfam" id="PF02653">
    <property type="entry name" value="BPD_transp_2"/>
    <property type="match status" value="1"/>
</dbReference>
<feature type="transmembrane region" description="Helical" evidence="8">
    <location>
        <begin position="83"/>
        <end position="111"/>
    </location>
</feature>
<feature type="transmembrane region" description="Helical" evidence="8">
    <location>
        <begin position="57"/>
        <end position="76"/>
    </location>
</feature>
<evidence type="ECO:0000313" key="10">
    <source>
        <dbReference type="Proteomes" id="UP000029995"/>
    </source>
</evidence>
<evidence type="ECO:0000256" key="3">
    <source>
        <dbReference type="ARBA" id="ARBA00022475"/>
    </source>
</evidence>
<keyword evidence="3" id="KW-1003">Cell membrane</keyword>
<evidence type="ECO:0000256" key="1">
    <source>
        <dbReference type="ARBA" id="ARBA00004651"/>
    </source>
</evidence>
<keyword evidence="7 8" id="KW-0472">Membrane</keyword>
<sequence length="356" mass="36772">MAADKAAGREGWSGDAVALHLMKLRTFIALFAVLIVFSAIAPHFLSAANLILMSKHVALNAFLAIGMTFVIITGGIDLSVGSIVGLCGMVAGGLILHGVDLSALGFGYTLYFNVPEIMLITLALGVAIGAVNGLLITRLKVAPFIATLGTLYVARGTALLLSDGATFPNLAGKEELGTTGFATLGAGTLLGLPLTIWLLILVAAGAAYLAVRTPLGRHIFAVGGNERASGLSGVRVNRVKMFVYMFSGFCAALVGLIISSQLMASHPATGETFELNAIAAAVLGGTSMSGGRGTIGGTIIGAFVIGILSDGLVMMGVSSFWQTVIKGLVIITAVVVDQAQRRLQQRVVLRRMSREG</sequence>
<dbReference type="CDD" id="cd06579">
    <property type="entry name" value="TM_PBP1_transp_AraH_like"/>
    <property type="match status" value="1"/>
</dbReference>
<evidence type="ECO:0000256" key="6">
    <source>
        <dbReference type="ARBA" id="ARBA00022989"/>
    </source>
</evidence>
<protein>
    <submittedName>
        <fullName evidence="9">Sugar ABC transporter permease</fullName>
    </submittedName>
</protein>
<gene>
    <name evidence="9" type="ORF">P409_08695</name>
</gene>
<evidence type="ECO:0000256" key="2">
    <source>
        <dbReference type="ARBA" id="ARBA00022448"/>
    </source>
</evidence>
<keyword evidence="2" id="KW-0813">Transport</keyword>
<dbReference type="GO" id="GO:0005886">
    <property type="term" value="C:plasma membrane"/>
    <property type="evidence" value="ECO:0007669"/>
    <property type="project" value="UniProtKB-SubCell"/>
</dbReference>
<dbReference type="Proteomes" id="UP000029995">
    <property type="component" value="Unassembled WGS sequence"/>
</dbReference>
<feature type="transmembrane region" description="Helical" evidence="8">
    <location>
        <begin position="27"/>
        <end position="45"/>
    </location>
</feature>
<dbReference type="PANTHER" id="PTHR32196:SF21">
    <property type="entry name" value="ABC TRANSPORTER PERMEASE PROTEIN YPHD-RELATED"/>
    <property type="match status" value="1"/>
</dbReference>
<feature type="transmembrane region" description="Helical" evidence="8">
    <location>
        <begin position="242"/>
        <end position="264"/>
    </location>
</feature>
<evidence type="ECO:0000256" key="7">
    <source>
        <dbReference type="ARBA" id="ARBA00023136"/>
    </source>
</evidence>